<dbReference type="SUPFAM" id="SSF52540">
    <property type="entry name" value="P-loop containing nucleoside triphosphate hydrolases"/>
    <property type="match status" value="1"/>
</dbReference>
<protein>
    <recommendedName>
        <fullName evidence="3">Shikimate kinase</fullName>
    </recommendedName>
</protein>
<evidence type="ECO:0000313" key="2">
    <source>
        <dbReference type="Proteomes" id="UP000177372"/>
    </source>
</evidence>
<dbReference type="EMBL" id="MFLZ01000023">
    <property type="protein sequence ID" value="OGG79582.1"/>
    <property type="molecule type" value="Genomic_DNA"/>
</dbReference>
<reference evidence="1 2" key="1">
    <citation type="journal article" date="2016" name="Nat. Commun.">
        <title>Thousands of microbial genomes shed light on interconnected biogeochemical processes in an aquifer system.</title>
        <authorList>
            <person name="Anantharaman K."/>
            <person name="Brown C.T."/>
            <person name="Hug L.A."/>
            <person name="Sharon I."/>
            <person name="Castelle C.J."/>
            <person name="Probst A.J."/>
            <person name="Thomas B.C."/>
            <person name="Singh A."/>
            <person name="Wilkins M.J."/>
            <person name="Karaoz U."/>
            <person name="Brodie E.L."/>
            <person name="Williams K.H."/>
            <person name="Hubbard S.S."/>
            <person name="Banfield J.F."/>
        </authorList>
    </citation>
    <scope>NUCLEOTIDE SEQUENCE [LARGE SCALE GENOMIC DNA]</scope>
</reference>
<comment type="caution">
    <text evidence="1">The sequence shown here is derived from an EMBL/GenBank/DDBJ whole genome shotgun (WGS) entry which is preliminary data.</text>
</comment>
<evidence type="ECO:0000313" key="1">
    <source>
        <dbReference type="EMBL" id="OGG79582.1"/>
    </source>
</evidence>
<evidence type="ECO:0008006" key="3">
    <source>
        <dbReference type="Google" id="ProtNLM"/>
    </source>
</evidence>
<sequence length="192" mass="21298">MPRLQVHVAGAKRAGKTTLARKLMPFLEERGLHPVLLEVDEIKFKMFGSIDALPDTPESLRLHGLALEIMFNIEVPIVLASGCIPLVVATHSSPQDFERAKHLSEKTGSSLRFIVLEPPTLEEAAIRAAAAQTDDRSDMRDFAAPTIRESFLRSVEKIEATYRGLADPRVRWIAQSGPETMAREALNFILAE</sequence>
<dbReference type="STRING" id="1798512.A3A39_02465"/>
<dbReference type="Gene3D" id="3.40.50.300">
    <property type="entry name" value="P-loop containing nucleotide triphosphate hydrolases"/>
    <property type="match status" value="1"/>
</dbReference>
<organism evidence="1 2">
    <name type="scientific">Candidatus Kaiserbacteria bacterium RIFCSPLOWO2_01_FULL_54_13</name>
    <dbReference type="NCBI Taxonomy" id="1798512"/>
    <lineage>
        <taxon>Bacteria</taxon>
        <taxon>Candidatus Kaiseribacteriota</taxon>
    </lineage>
</organism>
<gene>
    <name evidence="1" type="ORF">A3A39_02465</name>
</gene>
<proteinExistence type="predicted"/>
<dbReference type="AlphaFoldDB" id="A0A1F6F154"/>
<name>A0A1F6F154_9BACT</name>
<accession>A0A1F6F154</accession>
<dbReference type="Proteomes" id="UP000177372">
    <property type="component" value="Unassembled WGS sequence"/>
</dbReference>
<dbReference type="InterPro" id="IPR027417">
    <property type="entry name" value="P-loop_NTPase"/>
</dbReference>